<reference evidence="20 21" key="1">
    <citation type="submission" date="2019-09" db="EMBL/GenBank/DDBJ databases">
        <title>Polymorphobacter sp. isolated from a lake in China.</title>
        <authorList>
            <person name="Liu Z."/>
        </authorList>
    </citation>
    <scope>NUCLEOTIDE SEQUENCE [LARGE SCALE GENOMIC DNA]</scope>
    <source>
        <strain evidence="20 21">D40P</strain>
    </source>
</reference>
<dbReference type="Pfam" id="PF02563">
    <property type="entry name" value="Poly_export"/>
    <property type="match status" value="1"/>
</dbReference>
<evidence type="ECO:0000256" key="4">
    <source>
        <dbReference type="ARBA" id="ARBA00022452"/>
    </source>
</evidence>
<dbReference type="EMBL" id="WIOL01000007">
    <property type="protein sequence ID" value="MQT18526.1"/>
    <property type="molecule type" value="Genomic_DNA"/>
</dbReference>
<evidence type="ECO:0000256" key="16">
    <source>
        <dbReference type="SAM" id="SignalP"/>
    </source>
</evidence>
<dbReference type="OrthoDB" id="9808948at2"/>
<evidence type="ECO:0000256" key="10">
    <source>
        <dbReference type="ARBA" id="ARBA00023114"/>
    </source>
</evidence>
<dbReference type="InterPro" id="IPR003715">
    <property type="entry name" value="Poly_export_N"/>
</dbReference>
<feature type="signal peptide" evidence="16">
    <location>
        <begin position="1"/>
        <end position="21"/>
    </location>
</feature>
<feature type="domain" description="Soluble ligand binding" evidence="18">
    <location>
        <begin position="303"/>
        <end position="350"/>
    </location>
</feature>
<dbReference type="SUPFAM" id="SSF142984">
    <property type="entry name" value="Nqo1 middle domain-like"/>
    <property type="match status" value="1"/>
</dbReference>
<dbReference type="Gene3D" id="3.10.560.10">
    <property type="entry name" value="Outer membrane lipoprotein wza domain like"/>
    <property type="match status" value="3"/>
</dbReference>
<keyword evidence="8" id="KW-0625">Polysaccharide transport</keyword>
<keyword evidence="9" id="KW-0406">Ion transport</keyword>
<evidence type="ECO:0000259" key="18">
    <source>
        <dbReference type="Pfam" id="PF10531"/>
    </source>
</evidence>
<evidence type="ECO:0000256" key="12">
    <source>
        <dbReference type="ARBA" id="ARBA00023139"/>
    </source>
</evidence>
<keyword evidence="5" id="KW-0762">Sugar transport</keyword>
<keyword evidence="11" id="KW-0472">Membrane</keyword>
<comment type="caution">
    <text evidence="20">The sequence shown here is derived from an EMBL/GenBank/DDBJ whole genome shotgun (WGS) entry which is preliminary data.</text>
</comment>
<dbReference type="GO" id="GO:0009279">
    <property type="term" value="C:cell outer membrane"/>
    <property type="evidence" value="ECO:0007669"/>
    <property type="project" value="UniProtKB-SubCell"/>
</dbReference>
<evidence type="ECO:0000313" key="21">
    <source>
        <dbReference type="Proteomes" id="UP000481327"/>
    </source>
</evidence>
<evidence type="ECO:0000256" key="2">
    <source>
        <dbReference type="ARBA" id="ARBA00009450"/>
    </source>
</evidence>
<dbReference type="GO" id="GO:0015288">
    <property type="term" value="F:porin activity"/>
    <property type="evidence" value="ECO:0007669"/>
    <property type="project" value="UniProtKB-KW"/>
</dbReference>
<evidence type="ECO:0000259" key="19">
    <source>
        <dbReference type="Pfam" id="PF22461"/>
    </source>
</evidence>
<evidence type="ECO:0000256" key="14">
    <source>
        <dbReference type="ARBA" id="ARBA00023288"/>
    </source>
</evidence>
<dbReference type="RefSeq" id="WP_152578990.1">
    <property type="nucleotide sequence ID" value="NZ_JAATJI010000001.1"/>
</dbReference>
<organism evidence="20 21">
    <name type="scientific">Sandarakinorhabdus fusca</name>
    <dbReference type="NCBI Taxonomy" id="1439888"/>
    <lineage>
        <taxon>Bacteria</taxon>
        <taxon>Pseudomonadati</taxon>
        <taxon>Pseudomonadota</taxon>
        <taxon>Alphaproteobacteria</taxon>
        <taxon>Sphingomonadales</taxon>
        <taxon>Sphingosinicellaceae</taxon>
        <taxon>Sandarakinorhabdus</taxon>
    </lineage>
</organism>
<comment type="similarity">
    <text evidence="2">Belongs to the BexD/CtrA/VexA family.</text>
</comment>
<evidence type="ECO:0000256" key="6">
    <source>
        <dbReference type="ARBA" id="ARBA00022692"/>
    </source>
</evidence>
<dbReference type="InterPro" id="IPR019554">
    <property type="entry name" value="Soluble_ligand-bd"/>
</dbReference>
<dbReference type="GO" id="GO:0006811">
    <property type="term" value="P:monoatomic ion transport"/>
    <property type="evidence" value="ECO:0007669"/>
    <property type="project" value="UniProtKB-KW"/>
</dbReference>
<proteinExistence type="inferred from homology"/>
<keyword evidence="21" id="KW-1185">Reference proteome</keyword>
<evidence type="ECO:0000256" key="7">
    <source>
        <dbReference type="ARBA" id="ARBA00022729"/>
    </source>
</evidence>
<feature type="chain" id="PRO_5028939088" description="Polysaccharide biosynthesis/export protein" evidence="16">
    <location>
        <begin position="22"/>
        <end position="956"/>
    </location>
</feature>
<dbReference type="GO" id="GO:0015159">
    <property type="term" value="F:polysaccharide transmembrane transporter activity"/>
    <property type="evidence" value="ECO:0007669"/>
    <property type="project" value="InterPro"/>
</dbReference>
<evidence type="ECO:0008006" key="22">
    <source>
        <dbReference type="Google" id="ProtNLM"/>
    </source>
</evidence>
<comment type="subcellular location">
    <subcellularLocation>
        <location evidence="1">Cell outer membrane</location>
        <topology evidence="1">Multi-pass membrane protein</topology>
    </subcellularLocation>
</comment>
<feature type="compositionally biased region" description="Polar residues" evidence="15">
    <location>
        <begin position="48"/>
        <end position="59"/>
    </location>
</feature>
<dbReference type="GO" id="GO:0046930">
    <property type="term" value="C:pore complex"/>
    <property type="evidence" value="ECO:0007669"/>
    <property type="project" value="UniProtKB-KW"/>
</dbReference>
<evidence type="ECO:0000256" key="5">
    <source>
        <dbReference type="ARBA" id="ARBA00022597"/>
    </source>
</evidence>
<feature type="domain" description="Soluble ligand binding" evidence="18">
    <location>
        <begin position="852"/>
        <end position="899"/>
    </location>
</feature>
<keyword evidence="3" id="KW-0813">Transport</keyword>
<evidence type="ECO:0000256" key="8">
    <source>
        <dbReference type="ARBA" id="ARBA00023047"/>
    </source>
</evidence>
<feature type="domain" description="Soluble ligand binding" evidence="18">
    <location>
        <begin position="716"/>
        <end position="751"/>
    </location>
</feature>
<protein>
    <recommendedName>
        <fullName evidence="22">Polysaccharide biosynthesis/export protein</fullName>
    </recommendedName>
</protein>
<dbReference type="Proteomes" id="UP000481327">
    <property type="component" value="Unassembled WGS sequence"/>
</dbReference>
<evidence type="ECO:0000256" key="3">
    <source>
        <dbReference type="ARBA" id="ARBA00022448"/>
    </source>
</evidence>
<dbReference type="AlphaFoldDB" id="A0A7C9KYN2"/>
<dbReference type="PANTHER" id="PTHR33619:SF3">
    <property type="entry name" value="POLYSACCHARIDE EXPORT PROTEIN GFCE-RELATED"/>
    <property type="match status" value="1"/>
</dbReference>
<accession>A0A7C9KYN2</accession>
<dbReference type="PANTHER" id="PTHR33619">
    <property type="entry name" value="POLYSACCHARIDE EXPORT PROTEIN GFCE-RELATED"/>
    <property type="match status" value="1"/>
</dbReference>
<keyword evidence="4" id="KW-1134">Transmembrane beta strand</keyword>
<feature type="region of interest" description="Disordered" evidence="15">
    <location>
        <begin position="519"/>
        <end position="561"/>
    </location>
</feature>
<dbReference type="InterPro" id="IPR054765">
    <property type="entry name" value="SLBB_dom"/>
</dbReference>
<dbReference type="Pfam" id="PF22461">
    <property type="entry name" value="SLBB_2"/>
    <property type="match status" value="1"/>
</dbReference>
<evidence type="ECO:0000256" key="1">
    <source>
        <dbReference type="ARBA" id="ARBA00004571"/>
    </source>
</evidence>
<keyword evidence="13" id="KW-0998">Cell outer membrane</keyword>
<keyword evidence="7 16" id="KW-0732">Signal</keyword>
<evidence type="ECO:0000256" key="11">
    <source>
        <dbReference type="ARBA" id="ARBA00023136"/>
    </source>
</evidence>
<feature type="domain" description="Polysaccharide export protein N-terminal" evidence="17">
    <location>
        <begin position="141"/>
        <end position="214"/>
    </location>
</feature>
<name>A0A7C9KYN2_9SPHN</name>
<sequence length="956" mass="100774">MVTKVRRGTALLTAVSVVAQALPIAALLATPGAAQTIDPSVLSRVQGQLGGNSSANASVDRSREASDYRTAAPSLPTSPIDTREEQELRRARARANLTRYYTPSPVEREFHDRLGDPTLRQFGYDLFANATGSPGPLTGAVSDDYIIGVGDDVVVQLQGATNDSQTARVGRDGRLIVGQLPPVPAAGRSIAAVKRDLQAAVRRTLLGTDVFVSLGSVRAVTVFVGGEVDRPGQYNLTALADVSAALAQAGGVRRSGSLRNVRIVRGGSSISVDLYGLLGIGSPPSVRLRDGDRVIVPVIGDTVAVSGAVARPGIYEIRPGASLATVLGFAGGALRPRGNAIAVSRIGIDGREQYLRVPTLSTTVVAGDGIAVTGGSAGGAVGRVQLRGYVSNPGARAIGAAPTVHDLLGDVADLRPDTYLPMAVLIRRDPMTAARVFEPINLATALADRPSVSLRSDDRLYVFSRSDIEFINSAPVRRVVLGQPPILRDCTVLDRLETLVAEGQSARFNVVTRGTFVVDPATRDRNQDRNPDGTLRQPDGQAQPRLASEQYQPPVTERPVDQARLDAEAAEAEQRRRDTELASNRLAFSRGENFEARQRVRDAREDATCPIVFEEEPDLLPVLIEHAIAVGGAVRRPGAYPVAGTVSASDVAGVAEGLLTNSSGLTLDVNRASAAGGPSTRVPVSADPMAMAAITVSAGDDIRFNAAQAQFEPGGVQLTGEVNRPGLYAIRRGETLSQLIERAGGMSPYAYPYGTVFTRRSVKELQQEGLRRTSRELTTALLAVSSRKETTGDAVIAGQRLIAQLATVESPGRVVVEADPRVLARRPDLDTVLESGDAIVVPKRPSFVLALGDVANPGALQFAADKPLVSYLRETGGLQSTADRRRIFVVLPDGTATPIASGGWSRTGGTVIPPGSTIIIPKDIDPLYKLDLARDITGIVASLLTSVATLAILATR</sequence>
<dbReference type="InterPro" id="IPR049712">
    <property type="entry name" value="Poly_export"/>
</dbReference>
<evidence type="ECO:0000256" key="9">
    <source>
        <dbReference type="ARBA" id="ARBA00023065"/>
    </source>
</evidence>
<evidence type="ECO:0000256" key="13">
    <source>
        <dbReference type="ARBA" id="ARBA00023237"/>
    </source>
</evidence>
<evidence type="ECO:0000256" key="15">
    <source>
        <dbReference type="SAM" id="MobiDB-lite"/>
    </source>
</evidence>
<keyword evidence="6" id="KW-0812">Transmembrane</keyword>
<feature type="domain" description="SLBB" evidence="19">
    <location>
        <begin position="222"/>
        <end position="296"/>
    </location>
</feature>
<keyword evidence="10" id="KW-0626">Porin</keyword>
<feature type="region of interest" description="Disordered" evidence="15">
    <location>
        <begin position="48"/>
        <end position="85"/>
    </location>
</feature>
<keyword evidence="14" id="KW-0449">Lipoprotein</keyword>
<evidence type="ECO:0000313" key="20">
    <source>
        <dbReference type="EMBL" id="MQT18526.1"/>
    </source>
</evidence>
<keyword evidence="12" id="KW-0564">Palmitate</keyword>
<dbReference type="Pfam" id="PF10531">
    <property type="entry name" value="SLBB"/>
    <property type="match status" value="3"/>
</dbReference>
<gene>
    <name evidence="20" type="ORF">F3168_14825</name>
</gene>
<evidence type="ECO:0000259" key="17">
    <source>
        <dbReference type="Pfam" id="PF02563"/>
    </source>
</evidence>
<feature type="compositionally biased region" description="Basic and acidic residues" evidence="15">
    <location>
        <begin position="521"/>
        <end position="531"/>
    </location>
</feature>